<dbReference type="WBParaSite" id="ACRNAN_scaffold10417.g32193.t1">
    <property type="protein sequence ID" value="ACRNAN_scaffold10417.g32193.t1"/>
    <property type="gene ID" value="ACRNAN_scaffold10417.g32193"/>
</dbReference>
<dbReference type="AlphaFoldDB" id="A0A914CFW7"/>
<name>A0A914CFW7_9BILA</name>
<organism evidence="1 2">
    <name type="scientific">Acrobeloides nanus</name>
    <dbReference type="NCBI Taxonomy" id="290746"/>
    <lineage>
        <taxon>Eukaryota</taxon>
        <taxon>Metazoa</taxon>
        <taxon>Ecdysozoa</taxon>
        <taxon>Nematoda</taxon>
        <taxon>Chromadorea</taxon>
        <taxon>Rhabditida</taxon>
        <taxon>Tylenchina</taxon>
        <taxon>Cephalobomorpha</taxon>
        <taxon>Cephaloboidea</taxon>
        <taxon>Cephalobidae</taxon>
        <taxon>Acrobeloides</taxon>
    </lineage>
</organism>
<dbReference type="Proteomes" id="UP000887540">
    <property type="component" value="Unplaced"/>
</dbReference>
<accession>A0A914CFW7</accession>
<proteinExistence type="predicted"/>
<keyword evidence="1" id="KW-1185">Reference proteome</keyword>
<protein>
    <submittedName>
        <fullName evidence="2">Uncharacterized protein</fullName>
    </submittedName>
</protein>
<evidence type="ECO:0000313" key="2">
    <source>
        <dbReference type="WBParaSite" id="ACRNAN_scaffold10417.g32193.t1"/>
    </source>
</evidence>
<reference evidence="2" key="1">
    <citation type="submission" date="2022-11" db="UniProtKB">
        <authorList>
            <consortium name="WormBaseParasite"/>
        </authorList>
    </citation>
    <scope>IDENTIFICATION</scope>
</reference>
<evidence type="ECO:0000313" key="1">
    <source>
        <dbReference type="Proteomes" id="UP000887540"/>
    </source>
</evidence>
<sequence>MVLGYIRGISHFLTGLTCVYIFELWYNLRKSLQSTPENINEPEKPKQNFQRCVLLVPNNGEVTQIDAFFKNKQVIYAILPPATEEGKYKTLYIKDLEVSDEFVITNSPLESRTEPCCFELICEFDSKDEAIKHIAEKISVYDQPKENQSIEDNNLSLLPEEEFLSIDDLAIDDIVIRKAQTNDAIQILRLLNYYRTGKLLEFQVLPKIPDTECNLKWFETGIPSDVFPYCFVKIDPDASEILLNAIMKIEKYNRPAYLSRQSAEPNDYDKQVGKYIHEYSGRVRVAVMLSSFASIMESHGTFMPSKNHTIFRGFSHGAKVPYGFHSLGANEVDLETLKRRYLESSSLGGCSAKLLERHLI</sequence>